<feature type="region of interest" description="Disordered" evidence="1">
    <location>
        <begin position="236"/>
        <end position="255"/>
    </location>
</feature>
<evidence type="ECO:0000259" key="2">
    <source>
        <dbReference type="PROSITE" id="PS50943"/>
    </source>
</evidence>
<dbReference type="AlphaFoldDB" id="A0A009I958"/>
<feature type="domain" description="HTH cro/C1-type" evidence="2">
    <location>
        <begin position="44"/>
        <end position="77"/>
    </location>
</feature>
<dbReference type="SUPFAM" id="SSF47413">
    <property type="entry name" value="lambda repressor-like DNA-binding domains"/>
    <property type="match status" value="1"/>
</dbReference>
<dbReference type="Proteomes" id="UP000020595">
    <property type="component" value="Unassembled WGS sequence"/>
</dbReference>
<evidence type="ECO:0000313" key="5">
    <source>
        <dbReference type="Proteomes" id="UP000020595"/>
    </source>
</evidence>
<dbReference type="Gene3D" id="1.10.260.40">
    <property type="entry name" value="lambda repressor-like DNA-binding domains"/>
    <property type="match status" value="1"/>
</dbReference>
<comment type="caution">
    <text evidence="3">The sequence shown here is derived from an EMBL/GenBank/DDBJ whole genome shotgun (WGS) entry which is preliminary data.</text>
</comment>
<evidence type="ECO:0000313" key="3">
    <source>
        <dbReference type="EMBL" id="EXB00423.1"/>
    </source>
</evidence>
<gene>
    <name evidence="4" type="ORF">J512_4381</name>
    <name evidence="3" type="ORF">J512_4386</name>
</gene>
<dbReference type="PROSITE" id="PS50943">
    <property type="entry name" value="HTH_CROC1"/>
    <property type="match status" value="1"/>
</dbReference>
<evidence type="ECO:0000256" key="1">
    <source>
        <dbReference type="SAM" id="MobiDB-lite"/>
    </source>
</evidence>
<dbReference type="EMBL" id="JEWH01000150">
    <property type="protein sequence ID" value="EXB00507.1"/>
    <property type="molecule type" value="Genomic_DNA"/>
</dbReference>
<organism evidence="3 5">
    <name type="scientific">Acinetobacter baumannii (strain 1295743)</name>
    <dbReference type="NCBI Taxonomy" id="1310613"/>
    <lineage>
        <taxon>Bacteria</taxon>
        <taxon>Pseudomonadati</taxon>
        <taxon>Pseudomonadota</taxon>
        <taxon>Gammaproteobacteria</taxon>
        <taxon>Moraxellales</taxon>
        <taxon>Moraxellaceae</taxon>
        <taxon>Acinetobacter</taxon>
        <taxon>Acinetobacter calcoaceticus/baumannii complex</taxon>
    </lineage>
</organism>
<protein>
    <submittedName>
        <fullName evidence="3">Helix-turn-helix family protein</fullName>
    </submittedName>
</protein>
<dbReference type="RefSeq" id="WP_050676171.1">
    <property type="nucleotide sequence ID" value="NZ_JEWH01000150.1"/>
</dbReference>
<dbReference type="EMBL" id="JEWH01000151">
    <property type="protein sequence ID" value="EXB00423.1"/>
    <property type="molecule type" value="Genomic_DNA"/>
</dbReference>
<sequence length="255" mass="29333">MQLKTEQEQLLQLTIGKNLKTARQHVADMSMKEVMMKVWGISNSKNRLSEIENGSRMPSPFILLRLSMLYGVSLDFIFGVSSDIDRDLESSRAGRITQGLREIAIDMVDKIGDTLAKQVSVLPRIEAVTLKDKALQMVYIIRKAKFNEQGISPDFLESLFELTEALEDSCKLLERAVAKHQRIMELSIYDHIQRTDNQLINRYLTDHRIELDKPVEAELIDRNGLDELNRINEEQASMEEAKLNEDVRHYEKVEG</sequence>
<dbReference type="GO" id="GO:0003677">
    <property type="term" value="F:DNA binding"/>
    <property type="evidence" value="ECO:0007669"/>
    <property type="project" value="InterPro"/>
</dbReference>
<dbReference type="InterPro" id="IPR010982">
    <property type="entry name" value="Lambda_DNA-bd_dom_sf"/>
</dbReference>
<accession>A0A009I958</accession>
<dbReference type="CDD" id="cd00093">
    <property type="entry name" value="HTH_XRE"/>
    <property type="match status" value="1"/>
</dbReference>
<dbReference type="Pfam" id="PF01381">
    <property type="entry name" value="HTH_3"/>
    <property type="match status" value="1"/>
</dbReference>
<proteinExistence type="predicted"/>
<reference evidence="3 5" key="1">
    <citation type="submission" date="2014-02" db="EMBL/GenBank/DDBJ databases">
        <title>Comparative genomics and transcriptomics to identify genetic mechanisms underlying the emergence of carbapenem resistant Acinetobacter baumannii (CRAb).</title>
        <authorList>
            <person name="Harris A.D."/>
            <person name="Johnson K.J."/>
            <person name="George J."/>
            <person name="Shefchek K."/>
            <person name="Daugherty S.C."/>
            <person name="Parankush S."/>
            <person name="Sadzewicz L."/>
            <person name="Tallon L."/>
            <person name="Sengamalay N."/>
            <person name="Hazen T.H."/>
            <person name="Rasko D.A."/>
        </authorList>
    </citation>
    <scope>NUCLEOTIDE SEQUENCE [LARGE SCALE GENOMIC DNA]</scope>
    <source>
        <strain evidence="3 5">1295743</strain>
    </source>
</reference>
<evidence type="ECO:0000313" key="4">
    <source>
        <dbReference type="EMBL" id="EXB00507.1"/>
    </source>
</evidence>
<dbReference type="InterPro" id="IPR001387">
    <property type="entry name" value="Cro/C1-type_HTH"/>
</dbReference>
<name>A0A009I958_ACIB9</name>
<dbReference type="PATRIC" id="fig|1310613.3.peg.4125"/>